<gene>
    <name evidence="1" type="ORF">A3Q56_05579</name>
</gene>
<accession>A0A177AXJ8</accession>
<keyword evidence="2" id="KW-1185">Reference proteome</keyword>
<protein>
    <submittedName>
        <fullName evidence="1">Uncharacterized protein</fullName>
    </submittedName>
</protein>
<organism evidence="1 2">
    <name type="scientific">Intoshia linei</name>
    <dbReference type="NCBI Taxonomy" id="1819745"/>
    <lineage>
        <taxon>Eukaryota</taxon>
        <taxon>Metazoa</taxon>
        <taxon>Spiralia</taxon>
        <taxon>Lophotrochozoa</taxon>
        <taxon>Mesozoa</taxon>
        <taxon>Orthonectida</taxon>
        <taxon>Rhopaluridae</taxon>
        <taxon>Intoshia</taxon>
    </lineage>
</organism>
<dbReference type="EMBL" id="LWCA01000852">
    <property type="protein sequence ID" value="OAF66706.1"/>
    <property type="molecule type" value="Genomic_DNA"/>
</dbReference>
<dbReference type="AlphaFoldDB" id="A0A177AXJ8"/>
<name>A0A177AXJ8_9BILA</name>
<reference evidence="1 2" key="1">
    <citation type="submission" date="2016-04" db="EMBL/GenBank/DDBJ databases">
        <title>The genome of Intoshia linei affirms orthonectids as highly simplified spiralians.</title>
        <authorList>
            <person name="Mikhailov K.V."/>
            <person name="Slusarev G.S."/>
            <person name="Nikitin M.A."/>
            <person name="Logacheva M.D."/>
            <person name="Penin A."/>
            <person name="Aleoshin V."/>
            <person name="Panchin Y.V."/>
        </authorList>
    </citation>
    <scope>NUCLEOTIDE SEQUENCE [LARGE SCALE GENOMIC DNA]</scope>
    <source>
        <strain evidence="1">Intl2013</strain>
        <tissue evidence="1">Whole animal</tissue>
    </source>
</reference>
<dbReference type="Proteomes" id="UP000078046">
    <property type="component" value="Unassembled WGS sequence"/>
</dbReference>
<evidence type="ECO:0000313" key="1">
    <source>
        <dbReference type="EMBL" id="OAF66706.1"/>
    </source>
</evidence>
<sequence length="361" mass="43008">MKKFSEKFKNRVEVDWFTYTESSNNFKRLSNTFKKIPYLNNNNIQINVPIQFNEKLDNCKKRSQLKKRLLDTDESRTWSMRLFWKSKQPNSTYYNEFSMKNRSNASIDCNKRYKNKLPDIHQSINGFDKIGMQYDRYEYFQKIPTELLAVSQQKSKTNCWNYSNNFNEQGCAMDWSPFLVLTKILKSKTFLTISAYTIHLIKVYFMKINLINFKSSLLKFAKYNEKVLKRLSHVKLEKTLCNENVDKVDPFDFDTNYCIISKLNLTLKNVQYRHEIVEILPKLCKMSALLPQESYLTTLNHAIDVVHKIKSIKIDSKPLLTMVQHQMYLRQDDEKIDETVSVPIKIKDRMEDGYYVYNGQY</sequence>
<proteinExistence type="predicted"/>
<evidence type="ECO:0000313" key="2">
    <source>
        <dbReference type="Proteomes" id="UP000078046"/>
    </source>
</evidence>
<comment type="caution">
    <text evidence="1">The sequence shown here is derived from an EMBL/GenBank/DDBJ whole genome shotgun (WGS) entry which is preliminary data.</text>
</comment>